<feature type="region of interest" description="Disordered" evidence="1">
    <location>
        <begin position="263"/>
        <end position="296"/>
    </location>
</feature>
<dbReference type="Pfam" id="PF05048">
    <property type="entry name" value="NosD"/>
    <property type="match status" value="1"/>
</dbReference>
<protein>
    <submittedName>
        <fullName evidence="5">Right-handed parallel beta-helix repeat-containing protein</fullName>
    </submittedName>
</protein>
<evidence type="ECO:0000259" key="4">
    <source>
        <dbReference type="Pfam" id="PF13229"/>
    </source>
</evidence>
<evidence type="ECO:0000313" key="5">
    <source>
        <dbReference type="EMBL" id="KAB2348398.1"/>
    </source>
</evidence>
<dbReference type="Proteomes" id="UP000468735">
    <property type="component" value="Unassembled WGS sequence"/>
</dbReference>
<dbReference type="InterPro" id="IPR012334">
    <property type="entry name" value="Pectin_lyas_fold"/>
</dbReference>
<name>A0A6H9Z1H4_9ACTN</name>
<dbReference type="NCBIfam" id="TIGR03804">
    <property type="entry name" value="para_beta_helix"/>
    <property type="match status" value="1"/>
</dbReference>
<dbReference type="OrthoDB" id="3799348at2"/>
<evidence type="ECO:0000259" key="3">
    <source>
        <dbReference type="Pfam" id="PF05048"/>
    </source>
</evidence>
<dbReference type="EMBL" id="WBMT01000007">
    <property type="protein sequence ID" value="KAB2348398.1"/>
    <property type="molecule type" value="Genomic_DNA"/>
</dbReference>
<feature type="region of interest" description="Disordered" evidence="1">
    <location>
        <begin position="671"/>
        <end position="692"/>
    </location>
</feature>
<keyword evidence="2" id="KW-0732">Signal</keyword>
<sequence length="692" mass="72592">MGPRYSLSHSPRHSLGLGAALGLASALGIGLLAGSASAGSTTDPQTNAQTTPQAAPRSDYVKQAALVDQEDQRIMQTRSVLAAILQIGGNATAQWKRPQLFGSAHGKTLVLPPSISGKAYTVADLEKYGGKYFRKQSDGSYLLGVHVFVADGAELALRDPTGPLVIRMGSLPGAFSSIISFGGSIKVEGTPQQPVQITSWDPRLRRPDTEVSDGRAYIRAVGGDFKMKHAAVSHLGFYSGRTGGIALTGTDRPASAVKRLSKEQRHAAKQRRLQKNKEGTASGGGPGDLETEQPRGTATHFPAADLVTGAIDHSTISGGAFGLFVSGSNQTQITDNEIQNSLVDGLVLHRFTKNANVRDTRVTGSGGDGFVLSRATEKIRVNDCVAERNKGNGFTVNGQPLAEGPSASGESLERFGDSSVNNSLAKDNGRYGVELLGGDKLAVQNSKIIGGAMGIVVRDGAFGTQISGNQLLRQSEQSIALRDGVREASLAGNTVVGARTGIYLRNASGTLVGNVVQGASAHGITLVGDAKGSQVRNNTLSGSGTSAVSDSPAHGKVKRTDNNIEGWNDTASVWTKAKRYAKPMNLIWSAIFALVVLSMLRARGNGGLRIQRTGVHPYELQRPLEERPAVRLPRRVEAAARAAAQAVSHRLPGSPPLPGSHHHLPEMLGLSGSDLVRASTKQTAPRPEGEGA</sequence>
<comment type="caution">
    <text evidence="5">The sequence shown here is derived from an EMBL/GenBank/DDBJ whole genome shotgun (WGS) entry which is preliminary data.</text>
</comment>
<dbReference type="InterPro" id="IPR011050">
    <property type="entry name" value="Pectin_lyase_fold/virulence"/>
</dbReference>
<dbReference type="InterPro" id="IPR022441">
    <property type="entry name" value="Para_beta_helix_rpt-2"/>
</dbReference>
<gene>
    <name evidence="5" type="ORF">F8566_16560</name>
</gene>
<dbReference type="SUPFAM" id="SSF51126">
    <property type="entry name" value="Pectin lyase-like"/>
    <property type="match status" value="1"/>
</dbReference>
<dbReference type="Pfam" id="PF13229">
    <property type="entry name" value="Beta_helix"/>
    <property type="match status" value="1"/>
</dbReference>
<dbReference type="AlphaFoldDB" id="A0A6H9Z1H4"/>
<dbReference type="SMART" id="SM00710">
    <property type="entry name" value="PbH1"/>
    <property type="match status" value="10"/>
</dbReference>
<feature type="chain" id="PRO_5026193531" evidence="2">
    <location>
        <begin position="39"/>
        <end position="692"/>
    </location>
</feature>
<feature type="domain" description="Periplasmic copper-binding protein NosD beta helix" evidence="3">
    <location>
        <begin position="421"/>
        <end position="550"/>
    </location>
</feature>
<dbReference type="InterPro" id="IPR006626">
    <property type="entry name" value="PbH1"/>
</dbReference>
<feature type="domain" description="Right handed beta helix" evidence="4">
    <location>
        <begin position="310"/>
        <end position="398"/>
    </location>
</feature>
<reference evidence="5 6" key="1">
    <citation type="submission" date="2019-09" db="EMBL/GenBank/DDBJ databases">
        <title>Actinomadura physcomitrii sp. nov., a novel actinomycete isolated from moss [Physcomitrium sphaericum (Ludw) Fuernr].</title>
        <authorList>
            <person name="Zhuang X."/>
            <person name="Liu C."/>
        </authorList>
    </citation>
    <scope>NUCLEOTIDE SEQUENCE [LARGE SCALE GENOMIC DNA]</scope>
    <source>
        <strain evidence="5 6">HMC1</strain>
    </source>
</reference>
<evidence type="ECO:0000256" key="2">
    <source>
        <dbReference type="SAM" id="SignalP"/>
    </source>
</evidence>
<dbReference type="InterPro" id="IPR007742">
    <property type="entry name" value="NosD_dom"/>
</dbReference>
<evidence type="ECO:0000256" key="1">
    <source>
        <dbReference type="SAM" id="MobiDB-lite"/>
    </source>
</evidence>
<feature type="signal peptide" evidence="2">
    <location>
        <begin position="1"/>
        <end position="38"/>
    </location>
</feature>
<evidence type="ECO:0000313" key="6">
    <source>
        <dbReference type="Proteomes" id="UP000468735"/>
    </source>
</evidence>
<feature type="region of interest" description="Disordered" evidence="1">
    <location>
        <begin position="38"/>
        <end position="57"/>
    </location>
</feature>
<feature type="compositionally biased region" description="Polar residues" evidence="1">
    <location>
        <begin position="41"/>
        <end position="53"/>
    </location>
</feature>
<feature type="compositionally biased region" description="Polar residues" evidence="1">
    <location>
        <begin position="540"/>
        <end position="549"/>
    </location>
</feature>
<dbReference type="RefSeq" id="WP_151561126.1">
    <property type="nucleotide sequence ID" value="NZ_WBMT01000007.1"/>
</dbReference>
<proteinExistence type="predicted"/>
<organism evidence="5 6">
    <name type="scientific">Actinomadura rudentiformis</name>
    <dbReference type="NCBI Taxonomy" id="359158"/>
    <lineage>
        <taxon>Bacteria</taxon>
        <taxon>Bacillati</taxon>
        <taxon>Actinomycetota</taxon>
        <taxon>Actinomycetes</taxon>
        <taxon>Streptosporangiales</taxon>
        <taxon>Thermomonosporaceae</taxon>
        <taxon>Actinomadura</taxon>
    </lineage>
</organism>
<accession>A0A6H9Z1H4</accession>
<dbReference type="Gene3D" id="2.160.20.10">
    <property type="entry name" value="Single-stranded right-handed beta-helix, Pectin lyase-like"/>
    <property type="match status" value="2"/>
</dbReference>
<dbReference type="InterPro" id="IPR039448">
    <property type="entry name" value="Beta_helix"/>
</dbReference>
<keyword evidence="6" id="KW-1185">Reference proteome</keyword>
<feature type="region of interest" description="Disordered" evidence="1">
    <location>
        <begin position="540"/>
        <end position="562"/>
    </location>
</feature>